<reference evidence="2" key="1">
    <citation type="journal article" date="2020" name="Genome Biol.">
        <title>Gamete binning: chromosome-level and haplotype-resolved genome assembly enabled by high-throughput single-cell sequencing of gamete genomes.</title>
        <authorList>
            <person name="Campoy J.A."/>
            <person name="Sun H."/>
            <person name="Goel M."/>
            <person name="Jiao W.-B."/>
            <person name="Folz-Donahue K."/>
            <person name="Wang N."/>
            <person name="Rubio M."/>
            <person name="Liu C."/>
            <person name="Kukat C."/>
            <person name="Ruiz D."/>
            <person name="Huettel B."/>
            <person name="Schneeberger K."/>
        </authorList>
    </citation>
    <scope>NUCLEOTIDE SEQUENCE [LARGE SCALE GENOMIC DNA]</scope>
    <source>
        <strain evidence="2">cv. Rojo Pasion</strain>
    </source>
</reference>
<keyword evidence="2" id="KW-1185">Reference proteome</keyword>
<proteinExistence type="predicted"/>
<organism evidence="1 2">
    <name type="scientific">Prunus armeniaca</name>
    <name type="common">Apricot</name>
    <name type="synonym">Armeniaca vulgaris</name>
    <dbReference type="NCBI Taxonomy" id="36596"/>
    <lineage>
        <taxon>Eukaryota</taxon>
        <taxon>Viridiplantae</taxon>
        <taxon>Streptophyta</taxon>
        <taxon>Embryophyta</taxon>
        <taxon>Tracheophyta</taxon>
        <taxon>Spermatophyta</taxon>
        <taxon>Magnoliopsida</taxon>
        <taxon>eudicotyledons</taxon>
        <taxon>Gunneridae</taxon>
        <taxon>Pentapetalae</taxon>
        <taxon>rosids</taxon>
        <taxon>fabids</taxon>
        <taxon>Rosales</taxon>
        <taxon>Rosaceae</taxon>
        <taxon>Amygdaloideae</taxon>
        <taxon>Amygdaleae</taxon>
        <taxon>Prunus</taxon>
    </lineage>
</organism>
<evidence type="ECO:0000313" key="1">
    <source>
        <dbReference type="EMBL" id="CAB4300809.1"/>
    </source>
</evidence>
<accession>A0A6J5WH21</accession>
<dbReference type="EMBL" id="CAEKKB010000002">
    <property type="protein sequence ID" value="CAB4300809.1"/>
    <property type="molecule type" value="Genomic_DNA"/>
</dbReference>
<protein>
    <submittedName>
        <fullName evidence="1">Uncharacterized protein</fullName>
    </submittedName>
</protein>
<gene>
    <name evidence="1" type="ORF">ORAREDHAP_LOCUS16092</name>
</gene>
<dbReference type="Proteomes" id="UP000507245">
    <property type="component" value="Unassembled WGS sequence"/>
</dbReference>
<sequence>MTPTYQSHWEGFMMGMVEYNSETNTESGKLQLIVLLFILFEAGMEWAAGRKLKDSFIFLEASPSSHNQVPPMVQYFNTKF</sequence>
<evidence type="ECO:0000313" key="2">
    <source>
        <dbReference type="Proteomes" id="UP000507245"/>
    </source>
</evidence>
<name>A0A6J5WH21_PRUAR</name>
<dbReference type="AlphaFoldDB" id="A0A6J5WH21"/>